<evidence type="ECO:0000313" key="2">
    <source>
        <dbReference type="Proteomes" id="UP000503462"/>
    </source>
</evidence>
<reference evidence="1 2" key="1">
    <citation type="journal article" date="2016" name="Sci. Rep.">
        <title>Peltaster fructicola genome reveals evolution from an invasive phytopathogen to an ectophytic parasite.</title>
        <authorList>
            <person name="Xu C."/>
            <person name="Chen H."/>
            <person name="Gleason M.L."/>
            <person name="Xu J.R."/>
            <person name="Liu H."/>
            <person name="Zhang R."/>
            <person name="Sun G."/>
        </authorList>
    </citation>
    <scope>NUCLEOTIDE SEQUENCE [LARGE SCALE GENOMIC DNA]</scope>
    <source>
        <strain evidence="1 2">LNHT1506</strain>
    </source>
</reference>
<accession>A0A6H0Y2V1</accession>
<sequence length="68" mass="7721">MVHDVCLELAAIILSPTVRCMCPMHVSEILQPSAARCLQDLRYQPFYFPGLLFQPLRETGVTLATKRM</sequence>
<evidence type="ECO:0000313" key="1">
    <source>
        <dbReference type="EMBL" id="QIX01343.1"/>
    </source>
</evidence>
<proteinExistence type="predicted"/>
<dbReference type="EMBL" id="CP051142">
    <property type="protein sequence ID" value="QIX01343.1"/>
    <property type="molecule type" value="Genomic_DNA"/>
</dbReference>
<name>A0A6H0Y2V1_9PEZI</name>
<gene>
    <name evidence="1" type="ORF">AMS68_006860</name>
</gene>
<keyword evidence="2" id="KW-1185">Reference proteome</keyword>
<dbReference type="Proteomes" id="UP000503462">
    <property type="component" value="Chromosome 4"/>
</dbReference>
<dbReference type="AlphaFoldDB" id="A0A6H0Y2V1"/>
<organism evidence="1 2">
    <name type="scientific">Peltaster fructicola</name>
    <dbReference type="NCBI Taxonomy" id="286661"/>
    <lineage>
        <taxon>Eukaryota</taxon>
        <taxon>Fungi</taxon>
        <taxon>Dikarya</taxon>
        <taxon>Ascomycota</taxon>
        <taxon>Pezizomycotina</taxon>
        <taxon>Dothideomycetes</taxon>
        <taxon>Dothideomycetes incertae sedis</taxon>
        <taxon>Peltaster</taxon>
    </lineage>
</organism>
<protein>
    <submittedName>
        <fullName evidence="1">Uncharacterized protein</fullName>
    </submittedName>
</protein>